<comment type="caution">
    <text evidence="1">Lacks conserved residue(s) required for the propagation of feature annotation.</text>
</comment>
<keyword evidence="3" id="KW-1185">Reference proteome</keyword>
<dbReference type="GO" id="GO:0008270">
    <property type="term" value="F:zinc ion binding"/>
    <property type="evidence" value="ECO:0007669"/>
    <property type="project" value="InterPro"/>
</dbReference>
<dbReference type="SUPFAM" id="SSF57716">
    <property type="entry name" value="Glucocorticoid receptor-like (DNA-binding domain)"/>
    <property type="match status" value="1"/>
</dbReference>
<gene>
    <name evidence="2" type="primary">yocK</name>
    <name evidence="2" type="ORF">CB4_01554</name>
</gene>
<dbReference type="PANTHER" id="PTHR33823:SF4">
    <property type="entry name" value="GENERAL STRESS PROTEIN 16O"/>
    <property type="match status" value="1"/>
</dbReference>
<protein>
    <submittedName>
        <fullName evidence="2">General stress protein 16O</fullName>
    </submittedName>
</protein>
<dbReference type="AlphaFoldDB" id="A0A0U4NEQ3"/>
<proteinExistence type="predicted"/>
<evidence type="ECO:0000313" key="3">
    <source>
        <dbReference type="Proteomes" id="UP000217696"/>
    </source>
</evidence>
<dbReference type="NCBIfam" id="TIGR02890">
    <property type="entry name" value="bacill_yteA"/>
    <property type="match status" value="1"/>
</dbReference>
<accession>A0A0U4NEQ3</accession>
<organism evidence="2 3">
    <name type="scientific">Aneurinibacillus soli</name>
    <dbReference type="NCBI Taxonomy" id="1500254"/>
    <lineage>
        <taxon>Bacteria</taxon>
        <taxon>Bacillati</taxon>
        <taxon>Bacillota</taxon>
        <taxon>Bacilli</taxon>
        <taxon>Bacillales</taxon>
        <taxon>Paenibacillaceae</taxon>
        <taxon>Aneurinibacillus group</taxon>
        <taxon>Aneurinibacillus</taxon>
    </lineage>
</organism>
<dbReference type="EMBL" id="AP017312">
    <property type="protein sequence ID" value="BAU27380.1"/>
    <property type="molecule type" value="Genomic_DNA"/>
</dbReference>
<dbReference type="PROSITE" id="PS51128">
    <property type="entry name" value="ZF_DKSA_2"/>
    <property type="match status" value="1"/>
</dbReference>
<dbReference type="Pfam" id="PF01258">
    <property type="entry name" value="zf-dskA_traR"/>
    <property type="match status" value="1"/>
</dbReference>
<reference evidence="2 3" key="1">
    <citation type="submission" date="2015-12" db="EMBL/GenBank/DDBJ databases">
        <title>Genome sequence of Aneurinibacillus soli.</title>
        <authorList>
            <person name="Lee J.S."/>
            <person name="Lee K.C."/>
            <person name="Kim K.K."/>
            <person name="Lee B.W."/>
        </authorList>
    </citation>
    <scope>NUCLEOTIDE SEQUENCE [LARGE SCALE GENOMIC DNA]</scope>
    <source>
        <strain evidence="2 3">CB4</strain>
    </source>
</reference>
<dbReference type="PANTHER" id="PTHR33823">
    <property type="entry name" value="RNA POLYMERASE-BINDING TRANSCRIPTION FACTOR DKSA-RELATED"/>
    <property type="match status" value="1"/>
</dbReference>
<name>A0A0U4NEQ3_9BACL</name>
<sequence>MLSSQDLAYFRGRLTRQLNDLKTRLADNDHYGTGRAAMQESIGELSNYDNHPADIGSEMFEREKDIALTERTEQDLYDTEQALTAIQNGTYGTCEVCGADISRERLEAVPQALRCVQHAEQEVGNRRPVEEEVLGNSFGTFDYDHKDVTMYDAEDALQDVTRYGTSDSPADHPSRDGLSYDDMYLEAEEPIGYVEDVESLALSDMEGNYIGINTDSPLHKEYERRLDGADDTDWMTTLAQERHVKQD</sequence>
<dbReference type="Proteomes" id="UP000217696">
    <property type="component" value="Chromosome"/>
</dbReference>
<dbReference type="Gene3D" id="1.20.120.910">
    <property type="entry name" value="DksA, coiled-coil domain"/>
    <property type="match status" value="1"/>
</dbReference>
<dbReference type="InterPro" id="IPR014240">
    <property type="entry name" value="YteA"/>
</dbReference>
<dbReference type="InterPro" id="IPR000962">
    <property type="entry name" value="Znf_DskA_TraR"/>
</dbReference>
<dbReference type="RefSeq" id="WP_157737863.1">
    <property type="nucleotide sequence ID" value="NZ_AP017312.1"/>
</dbReference>
<evidence type="ECO:0000256" key="1">
    <source>
        <dbReference type="PROSITE-ProRule" id="PRU00510"/>
    </source>
</evidence>
<dbReference type="InterPro" id="IPR037187">
    <property type="entry name" value="DnaK_N"/>
</dbReference>
<dbReference type="KEGG" id="asoc:CB4_01554"/>
<evidence type="ECO:0000313" key="2">
    <source>
        <dbReference type="EMBL" id="BAU27380.1"/>
    </source>
</evidence>
<dbReference type="SUPFAM" id="SSF109635">
    <property type="entry name" value="DnaK suppressor protein DksA, alpha-hairpin domain"/>
    <property type="match status" value="1"/>
</dbReference>